<evidence type="ECO:0000313" key="3">
    <source>
        <dbReference type="Proteomes" id="UP001327986"/>
    </source>
</evidence>
<evidence type="ECO:0000256" key="1">
    <source>
        <dbReference type="SAM" id="Coils"/>
    </source>
</evidence>
<gene>
    <name evidence="2" type="ORF">VLL09_04615</name>
</gene>
<organism evidence="2 3">
    <name type="scientific">Dehalococcoides mccartyi</name>
    <dbReference type="NCBI Taxonomy" id="61435"/>
    <lineage>
        <taxon>Bacteria</taxon>
        <taxon>Bacillati</taxon>
        <taxon>Chloroflexota</taxon>
        <taxon>Dehalococcoidia</taxon>
        <taxon>Dehalococcoidales</taxon>
        <taxon>Dehalococcoidaceae</taxon>
        <taxon>Dehalococcoides</taxon>
    </lineage>
</organism>
<accession>A0AB38Z7Z9</accession>
<feature type="coiled-coil region" evidence="1">
    <location>
        <begin position="363"/>
        <end position="409"/>
    </location>
</feature>
<protein>
    <submittedName>
        <fullName evidence="2">ATP-binding protein</fullName>
    </submittedName>
</protein>
<dbReference type="Gene3D" id="3.30.565.10">
    <property type="entry name" value="Histidine kinase-like ATPase, C-terminal domain"/>
    <property type="match status" value="1"/>
</dbReference>
<name>A0AB38Z7Z9_9CHLR</name>
<dbReference type="Proteomes" id="UP001327986">
    <property type="component" value="Chromosome"/>
</dbReference>
<keyword evidence="2" id="KW-0547">Nucleotide-binding</keyword>
<dbReference type="SUPFAM" id="SSF55874">
    <property type="entry name" value="ATPase domain of HSP90 chaperone/DNA topoisomerase II/histidine kinase"/>
    <property type="match status" value="1"/>
</dbReference>
<dbReference type="GO" id="GO:0005524">
    <property type="term" value="F:ATP binding"/>
    <property type="evidence" value="ECO:0007669"/>
    <property type="project" value="UniProtKB-KW"/>
</dbReference>
<dbReference type="EMBL" id="CP141531">
    <property type="protein sequence ID" value="WRO06676.1"/>
    <property type="molecule type" value="Genomic_DNA"/>
</dbReference>
<dbReference type="AlphaFoldDB" id="A0AB38Z7Z9"/>
<evidence type="ECO:0000313" key="2">
    <source>
        <dbReference type="EMBL" id="WRO06676.1"/>
    </source>
</evidence>
<dbReference type="Pfam" id="PF13589">
    <property type="entry name" value="HATPase_c_3"/>
    <property type="match status" value="1"/>
</dbReference>
<dbReference type="InterPro" id="IPR036890">
    <property type="entry name" value="HATPase_C_sf"/>
</dbReference>
<dbReference type="RefSeq" id="WP_279115535.1">
    <property type="nucleotide sequence ID" value="NZ_CP141531.1"/>
</dbReference>
<sequence>MIDDTEIQSEWQHIVPKVNSEAEFYEILHDFGNPLELIREAISNAFDAKATWVRISFDVKPVEGNTRLVVVISDNGTGMTEEILHRDFWGLGYSQFREKADAIGEKGHGTKIYLRSESVIVRTQCSEYALESRCNKPMSDLSAKRLHKPETRTISKYQDYTGTEITIIGYNDNERSKFTQEFVTDYIQWFTKAGSIEHIFGITDNSNFKVYLKCLGRGEFQTIVFGHLFPPENQDINALFKEKGAEAADWYVKRYIWQDQQLEKHPEVTYDAVISVEGDSVKRQYNALLGERIRSGSNRYRVGDRYGIWLCKDYIPITRVNDWISGFGSGSNAFTYLHGFINCQSLRLTANRGDIANTDPGILEELKERLKEHIETVDKELRNKGLYTLREWQAESRTLAQEKTEYEQRLKVISNRKVAVLEGRQLLEPKNESELFSLLIIIHTMHPEIFEFDPCDYNTNRGIDIIAKNRDGHIHEPLYWYIELKHTLSYKRFNHAFKYLRWIVCWDFSKNLLPNQQLEGIEENDKRELKVNTENGHHTYFLDSQSKATKVQVIRMKEFLKERLGIEFKAPQ</sequence>
<reference evidence="2" key="1">
    <citation type="submission" date="2023-12" db="EMBL/GenBank/DDBJ databases">
        <title>Isolation of organohalide respiring bacteria Dehalococcoides mccartyi strain GPTCE1 in groundwater collected near a chemical plant in Suzhou, China.</title>
        <authorList>
            <person name="Liu G."/>
        </authorList>
    </citation>
    <scope>NUCLEOTIDE SEQUENCE</scope>
    <source>
        <strain evidence="2">GPTCE1</strain>
    </source>
</reference>
<proteinExistence type="predicted"/>
<keyword evidence="2" id="KW-0067">ATP-binding</keyword>
<keyword evidence="1" id="KW-0175">Coiled coil</keyword>